<evidence type="ECO:0000256" key="3">
    <source>
        <dbReference type="ARBA" id="ARBA00022692"/>
    </source>
</evidence>
<keyword evidence="5 6" id="KW-0472">Membrane</keyword>
<dbReference type="EMBL" id="FQVB01000013">
    <property type="protein sequence ID" value="SHF24392.1"/>
    <property type="molecule type" value="Genomic_DNA"/>
</dbReference>
<dbReference type="Proteomes" id="UP000184076">
    <property type="component" value="Unassembled WGS sequence"/>
</dbReference>
<evidence type="ECO:0000313" key="7">
    <source>
        <dbReference type="EMBL" id="SHF24392.1"/>
    </source>
</evidence>
<dbReference type="PANTHER" id="PTHR37481:SF1">
    <property type="entry name" value="LIPOPOLYSACCHARIDE EXPORT SYSTEM PROTEIN LPTC"/>
    <property type="match status" value="1"/>
</dbReference>
<dbReference type="InterPro" id="IPR026265">
    <property type="entry name" value="LptC"/>
</dbReference>
<evidence type="ECO:0000256" key="2">
    <source>
        <dbReference type="ARBA" id="ARBA00022519"/>
    </source>
</evidence>
<keyword evidence="3 6" id="KW-0812">Transmembrane</keyword>
<dbReference type="GO" id="GO:0005886">
    <property type="term" value="C:plasma membrane"/>
    <property type="evidence" value="ECO:0007669"/>
    <property type="project" value="InterPro"/>
</dbReference>
<protein>
    <submittedName>
        <fullName evidence="7">LPS export ABC transporter protein LptC</fullName>
    </submittedName>
</protein>
<dbReference type="STRING" id="1121391.SAMN02745206_01609"/>
<gene>
    <name evidence="7" type="ORF">SAMN02745206_01609</name>
</gene>
<proteinExistence type="predicted"/>
<dbReference type="NCBIfam" id="TIGR04409">
    <property type="entry name" value="LptC_YrbK"/>
    <property type="match status" value="1"/>
</dbReference>
<sequence>MERSRRPTLWLLAAAAAVVVGIFIYGTARMGGPGAPGERQTEVAGDSQMRLTDMEYTEVQEGREVWRLKAREAEYFDESKKTHLQGVHVELYLEDGRTVVLESREGELHAGTKDIELWGDVRAVVPQGYDLRTERAFYRHATRQVVSDTPVHATGPLVELEGARWRYDALERKAYVDGGVRAVVKQVR</sequence>
<dbReference type="GO" id="GO:0015221">
    <property type="term" value="F:lipopolysaccharide transmembrane transporter activity"/>
    <property type="evidence" value="ECO:0007669"/>
    <property type="project" value="InterPro"/>
</dbReference>
<keyword evidence="2" id="KW-0997">Cell inner membrane</keyword>
<dbReference type="Gene3D" id="2.60.450.10">
    <property type="entry name" value="Lipopolysaccharide (LPS) transport protein A like domain"/>
    <property type="match status" value="1"/>
</dbReference>
<evidence type="ECO:0000256" key="5">
    <source>
        <dbReference type="ARBA" id="ARBA00023136"/>
    </source>
</evidence>
<accession>A0A1M5A3G8</accession>
<dbReference type="Pfam" id="PF06835">
    <property type="entry name" value="LptC"/>
    <property type="match status" value="1"/>
</dbReference>
<dbReference type="GO" id="GO:0030288">
    <property type="term" value="C:outer membrane-bounded periplasmic space"/>
    <property type="evidence" value="ECO:0007669"/>
    <property type="project" value="TreeGrafter"/>
</dbReference>
<keyword evidence="8" id="KW-1185">Reference proteome</keyword>
<evidence type="ECO:0000256" key="1">
    <source>
        <dbReference type="ARBA" id="ARBA00022475"/>
    </source>
</evidence>
<evidence type="ECO:0000256" key="6">
    <source>
        <dbReference type="SAM" id="Phobius"/>
    </source>
</evidence>
<keyword evidence="4 6" id="KW-1133">Transmembrane helix</keyword>
<dbReference type="RefSeq" id="WP_073038474.1">
    <property type="nucleotide sequence ID" value="NZ_FQVB01000013.1"/>
</dbReference>
<name>A0A1M5A3G8_9BACT</name>
<dbReference type="InterPro" id="IPR010664">
    <property type="entry name" value="LipoPS_assembly_LptC-rel"/>
</dbReference>
<dbReference type="OrthoDB" id="5397263at2"/>
<evidence type="ECO:0000256" key="4">
    <source>
        <dbReference type="ARBA" id="ARBA00022989"/>
    </source>
</evidence>
<evidence type="ECO:0000313" key="8">
    <source>
        <dbReference type="Proteomes" id="UP000184076"/>
    </source>
</evidence>
<organism evidence="7 8">
    <name type="scientific">Desulfacinum infernum DSM 9756</name>
    <dbReference type="NCBI Taxonomy" id="1121391"/>
    <lineage>
        <taxon>Bacteria</taxon>
        <taxon>Pseudomonadati</taxon>
        <taxon>Thermodesulfobacteriota</taxon>
        <taxon>Syntrophobacteria</taxon>
        <taxon>Syntrophobacterales</taxon>
        <taxon>Syntrophobacteraceae</taxon>
        <taxon>Desulfacinum</taxon>
    </lineage>
</organism>
<dbReference type="InterPro" id="IPR052363">
    <property type="entry name" value="LPS_export_LptC"/>
</dbReference>
<feature type="transmembrane region" description="Helical" evidence="6">
    <location>
        <begin position="9"/>
        <end position="28"/>
    </location>
</feature>
<dbReference type="GO" id="GO:0017089">
    <property type="term" value="F:glycolipid transfer activity"/>
    <property type="evidence" value="ECO:0007669"/>
    <property type="project" value="TreeGrafter"/>
</dbReference>
<reference evidence="8" key="1">
    <citation type="submission" date="2016-11" db="EMBL/GenBank/DDBJ databases">
        <authorList>
            <person name="Varghese N."/>
            <person name="Submissions S."/>
        </authorList>
    </citation>
    <scope>NUCLEOTIDE SEQUENCE [LARGE SCALE GENOMIC DNA]</scope>
    <source>
        <strain evidence="8">DSM 9756</strain>
    </source>
</reference>
<dbReference type="AlphaFoldDB" id="A0A1M5A3G8"/>
<dbReference type="PANTHER" id="PTHR37481">
    <property type="entry name" value="LIPOPOLYSACCHARIDE EXPORT SYSTEM PROTEIN LPTC"/>
    <property type="match status" value="1"/>
</dbReference>
<keyword evidence="1" id="KW-1003">Cell membrane</keyword>